<dbReference type="InParanoid" id="D1C4G5"/>
<reference evidence="2" key="1">
    <citation type="submission" date="2009-11" db="EMBL/GenBank/DDBJ databases">
        <title>The complete chromosome 1 of Sphaerobacter thermophilus DSM 20745.</title>
        <authorList>
            <person name="Lucas S."/>
            <person name="Copeland A."/>
            <person name="Lapidus A."/>
            <person name="Glavina del Rio T."/>
            <person name="Dalin E."/>
            <person name="Tice H."/>
            <person name="Bruce D."/>
            <person name="Goodwin L."/>
            <person name="Pitluck S."/>
            <person name="Kyrpides N."/>
            <person name="Mavromatis K."/>
            <person name="Ivanova N."/>
            <person name="Mikhailova N."/>
            <person name="LaButti K.M."/>
            <person name="Clum A."/>
            <person name="Sun H.I."/>
            <person name="Brettin T."/>
            <person name="Detter J.C."/>
            <person name="Han C."/>
            <person name="Larimer F."/>
            <person name="Land M."/>
            <person name="Hauser L."/>
            <person name="Markowitz V."/>
            <person name="Cheng J.F."/>
            <person name="Hugenholtz P."/>
            <person name="Woyke T."/>
            <person name="Wu D."/>
            <person name="Steenblock K."/>
            <person name="Schneider S."/>
            <person name="Pukall R."/>
            <person name="Goeker M."/>
            <person name="Klenk H.P."/>
            <person name="Eisen J.A."/>
        </authorList>
    </citation>
    <scope>NUCLEOTIDE SEQUENCE [LARGE SCALE GENOMIC DNA]</scope>
    <source>
        <strain evidence="2">ATCC 49802 / DSM 20745 / S 6022</strain>
    </source>
</reference>
<evidence type="ECO:0008006" key="3">
    <source>
        <dbReference type="Google" id="ProtNLM"/>
    </source>
</evidence>
<evidence type="ECO:0000313" key="1">
    <source>
        <dbReference type="EMBL" id="ACZ39132.1"/>
    </source>
</evidence>
<dbReference type="eggNOG" id="COG3361">
    <property type="taxonomic scope" value="Bacteria"/>
</dbReference>
<gene>
    <name evidence="1" type="ordered locus">Sthe_1698</name>
</gene>
<dbReference type="SUPFAM" id="SSF160104">
    <property type="entry name" value="Acetoacetate decarboxylase-like"/>
    <property type="match status" value="1"/>
</dbReference>
<organism evidence="1 2">
    <name type="scientific">Sphaerobacter thermophilus (strain ATCC 49802 / DSM 20745 / KCCM 41009 / NCIMB 13125 / S 6022)</name>
    <dbReference type="NCBI Taxonomy" id="479434"/>
    <lineage>
        <taxon>Bacteria</taxon>
        <taxon>Pseudomonadati</taxon>
        <taxon>Thermomicrobiota</taxon>
        <taxon>Thermomicrobia</taxon>
        <taxon>Sphaerobacterales</taxon>
        <taxon>Sphaerobacterineae</taxon>
        <taxon>Sphaerobacteraceae</taxon>
        <taxon>Sphaerobacter</taxon>
    </lineage>
</organism>
<protein>
    <recommendedName>
        <fullName evidence="3">DUF2071 domain-containing protein</fullName>
    </recommendedName>
</protein>
<name>D1C4G5_SPHTD</name>
<accession>D1C4G5</accession>
<dbReference type="Pfam" id="PF09844">
    <property type="entry name" value="DUF2071"/>
    <property type="match status" value="1"/>
</dbReference>
<dbReference type="AlphaFoldDB" id="D1C4G5"/>
<evidence type="ECO:0000313" key="2">
    <source>
        <dbReference type="Proteomes" id="UP000002027"/>
    </source>
</evidence>
<reference evidence="1 2" key="2">
    <citation type="journal article" date="2010" name="Stand. Genomic Sci.">
        <title>Complete genome sequence of Desulfohalobium retbaense type strain (HR(100)).</title>
        <authorList>
            <person name="Spring S."/>
            <person name="Nolan M."/>
            <person name="Lapidus A."/>
            <person name="Glavina Del Rio T."/>
            <person name="Copeland A."/>
            <person name="Tice H."/>
            <person name="Cheng J.F."/>
            <person name="Lucas S."/>
            <person name="Land M."/>
            <person name="Chen F."/>
            <person name="Bruce D."/>
            <person name="Goodwin L."/>
            <person name="Pitluck S."/>
            <person name="Ivanova N."/>
            <person name="Mavromatis K."/>
            <person name="Mikhailova N."/>
            <person name="Pati A."/>
            <person name="Chen A."/>
            <person name="Palaniappan K."/>
            <person name="Hauser L."/>
            <person name="Chang Y.J."/>
            <person name="Jeffries C.D."/>
            <person name="Munk C."/>
            <person name="Kiss H."/>
            <person name="Chain P."/>
            <person name="Han C."/>
            <person name="Brettin T."/>
            <person name="Detter J.C."/>
            <person name="Schuler E."/>
            <person name="Goker M."/>
            <person name="Rohde M."/>
            <person name="Bristow J."/>
            <person name="Eisen J.A."/>
            <person name="Markowitz V."/>
            <person name="Hugenholtz P."/>
            <person name="Kyrpides N.C."/>
            <person name="Klenk H.P."/>
        </authorList>
    </citation>
    <scope>NUCLEOTIDE SEQUENCE [LARGE SCALE GENOMIC DNA]</scope>
    <source>
        <strain evidence="2">ATCC 49802 / DSM 20745 / S 6022</strain>
    </source>
</reference>
<dbReference type="HOGENOM" id="CLU_102511_0_0_0"/>
<dbReference type="PANTHER" id="PTHR39186">
    <property type="entry name" value="DUF2071 FAMILY PROTEIN"/>
    <property type="match status" value="1"/>
</dbReference>
<dbReference type="RefSeq" id="WP_012872179.1">
    <property type="nucleotide sequence ID" value="NC_013523.1"/>
</dbReference>
<dbReference type="PANTHER" id="PTHR39186:SF1">
    <property type="entry name" value="DUF2071 DOMAIN-CONTAINING PROTEIN"/>
    <property type="match status" value="1"/>
</dbReference>
<proteinExistence type="predicted"/>
<dbReference type="EMBL" id="CP001823">
    <property type="protein sequence ID" value="ACZ39132.1"/>
    <property type="molecule type" value="Genomic_DNA"/>
</dbReference>
<dbReference type="InterPro" id="IPR023375">
    <property type="entry name" value="ADC_dom_sf"/>
</dbReference>
<dbReference type="OrthoDB" id="150993at2"/>
<sequence length="242" mass="28029">MVRPFLSTQWKNVVLVNYRVPPELLLPHVPPGSELDTPDDDPSLHLLSLVALEFADMRVRGIPIPTARNFPEINLRFYVRRGPMRAVVFLREFVPTRLVVLGARLLYNQPYYLARITHHTHRDGGRVRVDTTFEHRQHRGIIRIDARDEPFIPPEDSQEHFLKEHYWGFDRDRAGRSFRYRVTHPVWRIYPIEDAEVTISPGALLGGEWQSIAWEKALHSIVWAEGSEAAVYPAEPLDAGEM</sequence>
<dbReference type="Gene3D" id="2.40.400.10">
    <property type="entry name" value="Acetoacetate decarboxylase-like"/>
    <property type="match status" value="1"/>
</dbReference>
<keyword evidence="2" id="KW-1185">Reference proteome</keyword>
<dbReference type="InterPro" id="IPR018644">
    <property type="entry name" value="DUF2071"/>
</dbReference>
<dbReference type="Proteomes" id="UP000002027">
    <property type="component" value="Chromosome 1"/>
</dbReference>
<dbReference type="KEGG" id="sti:Sthe_1698"/>